<dbReference type="AlphaFoldDB" id="A0AAZ3SGE0"/>
<feature type="domain" description="Peptidase S54 rhomboid" evidence="8">
    <location>
        <begin position="34"/>
        <end position="81"/>
    </location>
</feature>
<dbReference type="GO" id="GO:0016020">
    <property type="term" value="C:membrane"/>
    <property type="evidence" value="ECO:0007669"/>
    <property type="project" value="UniProtKB-SubCell"/>
</dbReference>
<comment type="catalytic activity">
    <reaction evidence="1">
        <text>Cleaves type-1 transmembrane domains using a catalytic dyad composed of serine and histidine that are contributed by different transmembrane domains.</text>
        <dbReference type="EC" id="3.4.21.105"/>
    </reaction>
</comment>
<evidence type="ECO:0000256" key="7">
    <source>
        <dbReference type="SAM" id="Phobius"/>
    </source>
</evidence>
<dbReference type="Ensembl" id="ENSOTST00005184579.1">
    <property type="protein sequence ID" value="ENSOTSP00005152144.1"/>
    <property type="gene ID" value="ENSOTSG00005009081.2"/>
</dbReference>
<evidence type="ECO:0000256" key="5">
    <source>
        <dbReference type="ARBA" id="ARBA00022989"/>
    </source>
</evidence>
<reference evidence="9" key="2">
    <citation type="submission" date="2025-08" db="UniProtKB">
        <authorList>
            <consortium name="Ensembl"/>
        </authorList>
    </citation>
    <scope>IDENTIFICATION</scope>
</reference>
<sequence>MLWFFAVGVPYLQRSMIRYFTSNPASKTLCFPMLLFTFSHYSFFHMVANMYVLWSFSSSIVSMLGREQFMAVYMSAGTSARVRDCNRQITSPEVQTYLQINNQSSPHCQVLSLRCSAMYARQPAGA</sequence>
<evidence type="ECO:0000256" key="3">
    <source>
        <dbReference type="ARBA" id="ARBA00013039"/>
    </source>
</evidence>
<reference evidence="9" key="3">
    <citation type="submission" date="2025-09" db="UniProtKB">
        <authorList>
            <consortium name="Ensembl"/>
        </authorList>
    </citation>
    <scope>IDENTIFICATION</scope>
</reference>
<evidence type="ECO:0000256" key="4">
    <source>
        <dbReference type="ARBA" id="ARBA00022692"/>
    </source>
</evidence>
<dbReference type="InterPro" id="IPR050925">
    <property type="entry name" value="Rhomboid_protease_S54"/>
</dbReference>
<protein>
    <recommendedName>
        <fullName evidence="3">rhomboid protease</fullName>
        <ecNumber evidence="3">3.4.21.105</ecNumber>
    </recommendedName>
</protein>
<dbReference type="Gene3D" id="1.20.1540.10">
    <property type="entry name" value="Rhomboid-like"/>
    <property type="match status" value="1"/>
</dbReference>
<keyword evidence="6 7" id="KW-0472">Membrane</keyword>
<comment type="subcellular location">
    <subcellularLocation>
        <location evidence="2">Membrane</location>
        <topology evidence="2">Multi-pass membrane protein</topology>
    </subcellularLocation>
</comment>
<dbReference type="PANTHER" id="PTHR43731">
    <property type="entry name" value="RHOMBOID PROTEASE"/>
    <property type="match status" value="1"/>
</dbReference>
<evidence type="ECO:0000259" key="8">
    <source>
        <dbReference type="Pfam" id="PF01694"/>
    </source>
</evidence>
<keyword evidence="4 7" id="KW-0812">Transmembrane</keyword>
<dbReference type="Proteomes" id="UP000694402">
    <property type="component" value="Unassembled WGS sequence"/>
</dbReference>
<dbReference type="GeneTree" id="ENSGT00390000013063"/>
<accession>A0AAZ3SGE0</accession>
<dbReference type="InterPro" id="IPR035952">
    <property type="entry name" value="Rhomboid-like_sf"/>
</dbReference>
<gene>
    <name evidence="9" type="primary">LOC112216680</name>
</gene>
<organism evidence="9 10">
    <name type="scientific">Oncorhynchus tshawytscha</name>
    <name type="common">Chinook salmon</name>
    <name type="synonym">Salmo tshawytscha</name>
    <dbReference type="NCBI Taxonomy" id="74940"/>
    <lineage>
        <taxon>Eukaryota</taxon>
        <taxon>Metazoa</taxon>
        <taxon>Chordata</taxon>
        <taxon>Craniata</taxon>
        <taxon>Vertebrata</taxon>
        <taxon>Euteleostomi</taxon>
        <taxon>Actinopterygii</taxon>
        <taxon>Neopterygii</taxon>
        <taxon>Teleostei</taxon>
        <taxon>Protacanthopterygii</taxon>
        <taxon>Salmoniformes</taxon>
        <taxon>Salmonidae</taxon>
        <taxon>Salmoninae</taxon>
        <taxon>Oncorhynchus</taxon>
    </lineage>
</organism>
<reference evidence="10" key="1">
    <citation type="journal article" date="2018" name="PLoS ONE">
        <title>Chinook salmon (Oncorhynchus tshawytscha) genome and transcriptome.</title>
        <authorList>
            <person name="Christensen K.A."/>
            <person name="Leong J.S."/>
            <person name="Sakhrani D."/>
            <person name="Biagi C.A."/>
            <person name="Minkley D.R."/>
            <person name="Withler R.E."/>
            <person name="Rondeau E.B."/>
            <person name="Koop B.F."/>
            <person name="Devlin R.H."/>
        </authorList>
    </citation>
    <scope>NUCLEOTIDE SEQUENCE [LARGE SCALE GENOMIC DNA]</scope>
</reference>
<dbReference type="EC" id="3.4.21.105" evidence="3"/>
<dbReference type="GO" id="GO:0006465">
    <property type="term" value="P:signal peptide processing"/>
    <property type="evidence" value="ECO:0007669"/>
    <property type="project" value="TreeGrafter"/>
</dbReference>
<dbReference type="Pfam" id="PF01694">
    <property type="entry name" value="Rhomboid"/>
    <property type="match status" value="1"/>
</dbReference>
<evidence type="ECO:0000313" key="9">
    <source>
        <dbReference type="Ensembl" id="ENSOTSP00005152144.1"/>
    </source>
</evidence>
<proteinExistence type="predicted"/>
<dbReference type="InterPro" id="IPR022764">
    <property type="entry name" value="Peptidase_S54_rhomboid_dom"/>
</dbReference>
<keyword evidence="5 7" id="KW-1133">Transmembrane helix</keyword>
<dbReference type="GO" id="GO:0004252">
    <property type="term" value="F:serine-type endopeptidase activity"/>
    <property type="evidence" value="ECO:0007669"/>
    <property type="project" value="InterPro"/>
</dbReference>
<evidence type="ECO:0000313" key="10">
    <source>
        <dbReference type="Proteomes" id="UP000694402"/>
    </source>
</evidence>
<name>A0AAZ3SGE0_ONCTS</name>
<dbReference type="SUPFAM" id="SSF144091">
    <property type="entry name" value="Rhomboid-like"/>
    <property type="match status" value="1"/>
</dbReference>
<dbReference type="PANTHER" id="PTHR43731:SF29">
    <property type="entry name" value="PRESENILINS-ASSOCIATED RHOMBOID-LIKE PROTEIN, MITOCHONDRIAL"/>
    <property type="match status" value="1"/>
</dbReference>
<feature type="transmembrane region" description="Helical" evidence="7">
    <location>
        <begin position="43"/>
        <end position="64"/>
    </location>
</feature>
<evidence type="ECO:0000256" key="6">
    <source>
        <dbReference type="ARBA" id="ARBA00023136"/>
    </source>
</evidence>
<keyword evidence="10" id="KW-1185">Reference proteome</keyword>
<evidence type="ECO:0000256" key="1">
    <source>
        <dbReference type="ARBA" id="ARBA00000156"/>
    </source>
</evidence>
<evidence type="ECO:0000256" key="2">
    <source>
        <dbReference type="ARBA" id="ARBA00004141"/>
    </source>
</evidence>